<gene>
    <name evidence="1" type="ORF">A4A49_34624</name>
</gene>
<keyword evidence="2" id="KW-1185">Reference proteome</keyword>
<comment type="caution">
    <text evidence="1">The sequence shown here is derived from an EMBL/GenBank/DDBJ whole genome shotgun (WGS) entry which is preliminary data.</text>
</comment>
<dbReference type="SMR" id="A0A1J6JW19"/>
<evidence type="ECO:0000313" key="2">
    <source>
        <dbReference type="Proteomes" id="UP000187609"/>
    </source>
</evidence>
<dbReference type="OMA" id="MEAFDNK"/>
<evidence type="ECO:0000313" key="1">
    <source>
        <dbReference type="EMBL" id="OIT21318.1"/>
    </source>
</evidence>
<dbReference type="Proteomes" id="UP000187609">
    <property type="component" value="Unassembled WGS sequence"/>
</dbReference>
<sequence>MEVLDIISLCETDSNKENIPPCSAEKVSSDCSKLKSCKRNVKRSFRRPLTDITHLFNSPVQPSSIAFRRFQRSVSISNKVIVCGKRKAADENIDSVQKYNSKILRRDFR</sequence>
<dbReference type="EMBL" id="MJEQ01004432">
    <property type="protein sequence ID" value="OIT21318.1"/>
    <property type="molecule type" value="Genomic_DNA"/>
</dbReference>
<name>A0A1J6JW19_NICAT</name>
<accession>A0A1J6JW19</accession>
<reference evidence="1" key="1">
    <citation type="submission" date="2016-11" db="EMBL/GenBank/DDBJ databases">
        <title>The genome of Nicotiana attenuata.</title>
        <authorList>
            <person name="Xu S."/>
            <person name="Brockmoeller T."/>
            <person name="Gaquerel E."/>
            <person name="Navarro A."/>
            <person name="Kuhl H."/>
            <person name="Gase K."/>
            <person name="Ling Z."/>
            <person name="Zhou W."/>
            <person name="Kreitzer C."/>
            <person name="Stanke M."/>
            <person name="Tang H."/>
            <person name="Lyons E."/>
            <person name="Pandey P."/>
            <person name="Pandey S.P."/>
            <person name="Timmermann B."/>
            <person name="Baldwin I.T."/>
        </authorList>
    </citation>
    <scope>NUCLEOTIDE SEQUENCE [LARGE SCALE GENOMIC DNA]</scope>
    <source>
        <strain evidence="1">UT</strain>
    </source>
</reference>
<dbReference type="Gramene" id="OIT21318">
    <property type="protein sequence ID" value="OIT21318"/>
    <property type="gene ID" value="A4A49_34624"/>
</dbReference>
<organism evidence="1 2">
    <name type="scientific">Nicotiana attenuata</name>
    <name type="common">Coyote tobacco</name>
    <dbReference type="NCBI Taxonomy" id="49451"/>
    <lineage>
        <taxon>Eukaryota</taxon>
        <taxon>Viridiplantae</taxon>
        <taxon>Streptophyta</taxon>
        <taxon>Embryophyta</taxon>
        <taxon>Tracheophyta</taxon>
        <taxon>Spermatophyta</taxon>
        <taxon>Magnoliopsida</taxon>
        <taxon>eudicotyledons</taxon>
        <taxon>Gunneridae</taxon>
        <taxon>Pentapetalae</taxon>
        <taxon>asterids</taxon>
        <taxon>lamiids</taxon>
        <taxon>Solanales</taxon>
        <taxon>Solanaceae</taxon>
        <taxon>Nicotianoideae</taxon>
        <taxon>Nicotianeae</taxon>
        <taxon>Nicotiana</taxon>
    </lineage>
</organism>
<proteinExistence type="predicted"/>
<dbReference type="AlphaFoldDB" id="A0A1J6JW19"/>
<protein>
    <submittedName>
        <fullName evidence="1">Uncharacterized protein</fullName>
    </submittedName>
</protein>